<evidence type="ECO:0000313" key="5">
    <source>
        <dbReference type="EMBL" id="KAF6170744.1"/>
    </source>
</evidence>
<keyword evidence="3" id="KW-0812">Transmembrane</keyword>
<dbReference type="Proteomes" id="UP000541444">
    <property type="component" value="Unassembled WGS sequence"/>
</dbReference>
<sequence length="198" mass="22692">MAVQGQLWPKDPLLNESLNIGWYLNQHLYFGFTTSTGNLTQLNCALKWNLTVEKLLEVNDKTSLKIGLGAGIPGLALLLVIAVGFYYFLHKRRPVNNPRTMGALKILPGTPREFRFKDPRRATNNFDEMMKLGQSGFGIFYKGVLAKENNMEIAVKKFRRGNIQGKDDFLVELTIINCLRHKYLVRLVCEFNLTYPFF</sequence>
<name>A0A7J7NUV7_9MAGN</name>
<dbReference type="AlphaFoldDB" id="A0A7J7NUV7"/>
<dbReference type="InterPro" id="IPR013320">
    <property type="entry name" value="ConA-like_dom_sf"/>
</dbReference>
<proteinExistence type="predicted"/>
<dbReference type="InterPro" id="IPR000719">
    <property type="entry name" value="Prot_kinase_dom"/>
</dbReference>
<keyword evidence="2" id="KW-0067">ATP-binding</keyword>
<evidence type="ECO:0000259" key="4">
    <source>
        <dbReference type="PROSITE" id="PS50011"/>
    </source>
</evidence>
<keyword evidence="1" id="KW-0547">Nucleotide-binding</keyword>
<organism evidence="5 6">
    <name type="scientific">Kingdonia uniflora</name>
    <dbReference type="NCBI Taxonomy" id="39325"/>
    <lineage>
        <taxon>Eukaryota</taxon>
        <taxon>Viridiplantae</taxon>
        <taxon>Streptophyta</taxon>
        <taxon>Embryophyta</taxon>
        <taxon>Tracheophyta</taxon>
        <taxon>Spermatophyta</taxon>
        <taxon>Magnoliopsida</taxon>
        <taxon>Ranunculales</taxon>
        <taxon>Circaeasteraceae</taxon>
        <taxon>Kingdonia</taxon>
    </lineage>
</organism>
<reference evidence="5 6" key="1">
    <citation type="journal article" date="2020" name="IScience">
        <title>Genome Sequencing of the Endangered Kingdonia uniflora (Circaeasteraceae, Ranunculales) Reveals Potential Mechanisms of Evolutionary Specialization.</title>
        <authorList>
            <person name="Sun Y."/>
            <person name="Deng T."/>
            <person name="Zhang A."/>
            <person name="Moore M.J."/>
            <person name="Landis J.B."/>
            <person name="Lin N."/>
            <person name="Zhang H."/>
            <person name="Zhang X."/>
            <person name="Huang J."/>
            <person name="Zhang X."/>
            <person name="Sun H."/>
            <person name="Wang H."/>
        </authorList>
    </citation>
    <scope>NUCLEOTIDE SEQUENCE [LARGE SCALE GENOMIC DNA]</scope>
    <source>
        <strain evidence="5">TB1705</strain>
        <tissue evidence="5">Leaf</tissue>
    </source>
</reference>
<protein>
    <recommendedName>
        <fullName evidence="4">Protein kinase domain-containing protein</fullName>
    </recommendedName>
</protein>
<dbReference type="InterPro" id="IPR001245">
    <property type="entry name" value="Ser-Thr/Tyr_kinase_cat_dom"/>
</dbReference>
<dbReference type="OrthoDB" id="1738960at2759"/>
<keyword evidence="3" id="KW-1133">Transmembrane helix</keyword>
<dbReference type="InterPro" id="IPR011009">
    <property type="entry name" value="Kinase-like_dom_sf"/>
</dbReference>
<dbReference type="Gene3D" id="2.60.120.200">
    <property type="match status" value="1"/>
</dbReference>
<keyword evidence="6" id="KW-1185">Reference proteome</keyword>
<dbReference type="GO" id="GO:0004672">
    <property type="term" value="F:protein kinase activity"/>
    <property type="evidence" value="ECO:0007669"/>
    <property type="project" value="InterPro"/>
</dbReference>
<feature type="domain" description="Protein kinase" evidence="4">
    <location>
        <begin position="126"/>
        <end position="198"/>
    </location>
</feature>
<dbReference type="Pfam" id="PF07714">
    <property type="entry name" value="PK_Tyr_Ser-Thr"/>
    <property type="match status" value="1"/>
</dbReference>
<evidence type="ECO:0000313" key="6">
    <source>
        <dbReference type="Proteomes" id="UP000541444"/>
    </source>
</evidence>
<keyword evidence="3" id="KW-0472">Membrane</keyword>
<dbReference type="GO" id="GO:0005524">
    <property type="term" value="F:ATP binding"/>
    <property type="evidence" value="ECO:0007669"/>
    <property type="project" value="UniProtKB-KW"/>
</dbReference>
<dbReference type="SUPFAM" id="SSF56112">
    <property type="entry name" value="Protein kinase-like (PK-like)"/>
    <property type="match status" value="1"/>
</dbReference>
<evidence type="ECO:0000256" key="1">
    <source>
        <dbReference type="ARBA" id="ARBA00022741"/>
    </source>
</evidence>
<comment type="caution">
    <text evidence="5">The sequence shown here is derived from an EMBL/GenBank/DDBJ whole genome shotgun (WGS) entry which is preliminary data.</text>
</comment>
<feature type="transmembrane region" description="Helical" evidence="3">
    <location>
        <begin position="66"/>
        <end position="89"/>
    </location>
</feature>
<accession>A0A7J7NUV7</accession>
<dbReference type="EMBL" id="JACGCM010000560">
    <property type="protein sequence ID" value="KAF6170744.1"/>
    <property type="molecule type" value="Genomic_DNA"/>
</dbReference>
<dbReference type="PANTHER" id="PTHR27007">
    <property type="match status" value="1"/>
</dbReference>
<evidence type="ECO:0000256" key="3">
    <source>
        <dbReference type="SAM" id="Phobius"/>
    </source>
</evidence>
<gene>
    <name evidence="5" type="ORF">GIB67_015696</name>
</gene>
<dbReference type="SUPFAM" id="SSF49899">
    <property type="entry name" value="Concanavalin A-like lectins/glucanases"/>
    <property type="match status" value="1"/>
</dbReference>
<dbReference type="Gene3D" id="3.30.200.20">
    <property type="entry name" value="Phosphorylase Kinase, domain 1"/>
    <property type="match status" value="1"/>
</dbReference>
<dbReference type="InterPro" id="IPR050528">
    <property type="entry name" value="L-type_Lectin-RKs"/>
</dbReference>
<dbReference type="GO" id="GO:0051707">
    <property type="term" value="P:response to other organism"/>
    <property type="evidence" value="ECO:0007669"/>
    <property type="project" value="UniProtKB-ARBA"/>
</dbReference>
<dbReference type="PROSITE" id="PS50011">
    <property type="entry name" value="PROTEIN_KINASE_DOM"/>
    <property type="match status" value="1"/>
</dbReference>
<evidence type="ECO:0000256" key="2">
    <source>
        <dbReference type="ARBA" id="ARBA00022840"/>
    </source>
</evidence>